<evidence type="ECO:0000313" key="4">
    <source>
        <dbReference type="Proteomes" id="UP000697710"/>
    </source>
</evidence>
<dbReference type="Proteomes" id="UP000697710">
    <property type="component" value="Unassembled WGS sequence"/>
</dbReference>
<dbReference type="GO" id="GO:0006508">
    <property type="term" value="P:proteolysis"/>
    <property type="evidence" value="ECO:0007669"/>
    <property type="project" value="InterPro"/>
</dbReference>
<reference evidence="3" key="1">
    <citation type="submission" date="2020-04" db="EMBL/GenBank/DDBJ databases">
        <authorList>
            <person name="Zhang T."/>
        </authorList>
    </citation>
    <scope>NUCLEOTIDE SEQUENCE</scope>
    <source>
        <strain evidence="3">HKST-UBA01</strain>
    </source>
</reference>
<dbReference type="PANTHER" id="PTHR12147">
    <property type="entry name" value="METALLOPEPTIDASE M28 FAMILY MEMBER"/>
    <property type="match status" value="1"/>
</dbReference>
<dbReference type="Pfam" id="PF04389">
    <property type="entry name" value="Peptidase_M28"/>
    <property type="match status" value="1"/>
</dbReference>
<evidence type="ECO:0000313" key="3">
    <source>
        <dbReference type="EMBL" id="MCA9729512.1"/>
    </source>
</evidence>
<dbReference type="InterPro" id="IPR007484">
    <property type="entry name" value="Peptidase_M28"/>
</dbReference>
<dbReference type="SUPFAM" id="SSF52025">
    <property type="entry name" value="PA domain"/>
    <property type="match status" value="1"/>
</dbReference>
<dbReference type="Gene3D" id="3.50.30.30">
    <property type="match status" value="1"/>
</dbReference>
<reference evidence="3" key="2">
    <citation type="journal article" date="2021" name="Microbiome">
        <title>Successional dynamics and alternative stable states in a saline activated sludge microbial community over 9 years.</title>
        <authorList>
            <person name="Wang Y."/>
            <person name="Ye J."/>
            <person name="Ju F."/>
            <person name="Liu L."/>
            <person name="Boyd J.A."/>
            <person name="Deng Y."/>
            <person name="Parks D.H."/>
            <person name="Jiang X."/>
            <person name="Yin X."/>
            <person name="Woodcroft B.J."/>
            <person name="Tyson G.W."/>
            <person name="Hugenholtz P."/>
            <person name="Polz M.F."/>
            <person name="Zhang T."/>
        </authorList>
    </citation>
    <scope>NUCLEOTIDE SEQUENCE</scope>
    <source>
        <strain evidence="3">HKST-UBA01</strain>
    </source>
</reference>
<dbReference type="PANTHER" id="PTHR12147:SF26">
    <property type="entry name" value="PEPTIDASE M28 DOMAIN-CONTAINING PROTEIN"/>
    <property type="match status" value="1"/>
</dbReference>
<sequence>MRFRLALLGVLGFVTAVQANELQVGANQITVDHLRHHVETLTDPKLDGRANGSEGAETAARYIEDQFKAVGLKPAGTERYRQGFRVYSGVRVEGVIGLRDLSRGYEFNKDYTPLGLSDDGKQLASLVFAGYGVSAPELGYDDYEGIDVAGKIVLAFLGEPGMQDPDSPFDGLAQTIHSDLYQKAEMAREHGAVGLLLTPGPLYTRDPERVWKISTDVGYRNAGLLIAQLTVSAAQAMVDPAGLDLALAQKEIDESRQPHSAAVDQQVELVVKLRRLETRMTNVVGKVPGRTKDSVVLLANYDGFGVGEDNGHPMVHSSANANATGIAALIEIARAFSKMPQPEKTIYFVALSGHQLSSVGAESLVREAVIPTADVSCAINLFALGVPTEKRLEVFGTDSGEGLGDLIRGVNDQMKDPVVLRIDRDISRSGDHIPFYRAGVPTLTFFGGAYGTYGTPGDTPDIIQYPGFTRNVRYIYGVVQTLAGMEEPVAFHR</sequence>
<proteinExistence type="predicted"/>
<keyword evidence="1" id="KW-0732">Signal</keyword>
<evidence type="ECO:0000256" key="1">
    <source>
        <dbReference type="SAM" id="SignalP"/>
    </source>
</evidence>
<name>A0A956M2N1_UNCEI</name>
<feature type="chain" id="PRO_5037338107" evidence="1">
    <location>
        <begin position="20"/>
        <end position="493"/>
    </location>
</feature>
<feature type="signal peptide" evidence="1">
    <location>
        <begin position="1"/>
        <end position="19"/>
    </location>
</feature>
<organism evidence="3 4">
    <name type="scientific">Eiseniibacteriota bacterium</name>
    <dbReference type="NCBI Taxonomy" id="2212470"/>
    <lineage>
        <taxon>Bacteria</taxon>
        <taxon>Candidatus Eiseniibacteriota</taxon>
    </lineage>
</organism>
<accession>A0A956M2N1</accession>
<dbReference type="EMBL" id="JAGQHR010000726">
    <property type="protein sequence ID" value="MCA9729512.1"/>
    <property type="molecule type" value="Genomic_DNA"/>
</dbReference>
<dbReference type="Gene3D" id="3.40.630.10">
    <property type="entry name" value="Zn peptidases"/>
    <property type="match status" value="2"/>
</dbReference>
<comment type="caution">
    <text evidence="3">The sequence shown here is derived from an EMBL/GenBank/DDBJ whole genome shotgun (WGS) entry which is preliminary data.</text>
</comment>
<dbReference type="InterPro" id="IPR045175">
    <property type="entry name" value="M28_fam"/>
</dbReference>
<evidence type="ECO:0000259" key="2">
    <source>
        <dbReference type="Pfam" id="PF04389"/>
    </source>
</evidence>
<gene>
    <name evidence="3" type="ORF">KC729_17630</name>
</gene>
<protein>
    <submittedName>
        <fullName evidence="3">M28 family peptidase</fullName>
    </submittedName>
</protein>
<dbReference type="AlphaFoldDB" id="A0A956M2N1"/>
<dbReference type="InterPro" id="IPR046450">
    <property type="entry name" value="PA_dom_sf"/>
</dbReference>
<feature type="domain" description="Peptidase M28" evidence="2">
    <location>
        <begin position="282"/>
        <end position="475"/>
    </location>
</feature>
<dbReference type="SUPFAM" id="SSF53187">
    <property type="entry name" value="Zn-dependent exopeptidases"/>
    <property type="match status" value="1"/>
</dbReference>
<dbReference type="GO" id="GO:0008235">
    <property type="term" value="F:metalloexopeptidase activity"/>
    <property type="evidence" value="ECO:0007669"/>
    <property type="project" value="InterPro"/>
</dbReference>